<dbReference type="Gene3D" id="3.30.710.10">
    <property type="entry name" value="Potassium Channel Kv1.1, Chain A"/>
    <property type="match status" value="1"/>
</dbReference>
<feature type="compositionally biased region" description="Polar residues" evidence="1">
    <location>
        <begin position="96"/>
        <end position="128"/>
    </location>
</feature>
<dbReference type="Proteomes" id="UP000235672">
    <property type="component" value="Unassembled WGS sequence"/>
</dbReference>
<dbReference type="OrthoDB" id="3496234at2759"/>
<feature type="region of interest" description="Disordered" evidence="1">
    <location>
        <begin position="90"/>
        <end position="140"/>
    </location>
</feature>
<keyword evidence="4" id="KW-1185">Reference proteome</keyword>
<reference evidence="3 4" key="1">
    <citation type="submission" date="2016-05" db="EMBL/GenBank/DDBJ databases">
        <title>A degradative enzymes factory behind the ericoid mycorrhizal symbiosis.</title>
        <authorList>
            <consortium name="DOE Joint Genome Institute"/>
            <person name="Martino E."/>
            <person name="Morin E."/>
            <person name="Grelet G."/>
            <person name="Kuo A."/>
            <person name="Kohler A."/>
            <person name="Daghino S."/>
            <person name="Barry K."/>
            <person name="Choi C."/>
            <person name="Cichocki N."/>
            <person name="Clum A."/>
            <person name="Copeland A."/>
            <person name="Hainaut M."/>
            <person name="Haridas S."/>
            <person name="Labutti K."/>
            <person name="Lindquist E."/>
            <person name="Lipzen A."/>
            <person name="Khouja H.-R."/>
            <person name="Murat C."/>
            <person name="Ohm R."/>
            <person name="Olson A."/>
            <person name="Spatafora J."/>
            <person name="Veneault-Fourrey C."/>
            <person name="Henrissat B."/>
            <person name="Grigoriev I."/>
            <person name="Martin F."/>
            <person name="Perotto S."/>
        </authorList>
    </citation>
    <scope>NUCLEOTIDE SEQUENCE [LARGE SCALE GENOMIC DNA]</scope>
    <source>
        <strain evidence="3 4">UAMH 7357</strain>
    </source>
</reference>
<evidence type="ECO:0000313" key="4">
    <source>
        <dbReference type="Proteomes" id="UP000235672"/>
    </source>
</evidence>
<gene>
    <name evidence="3" type="ORF">NA56DRAFT_713032</name>
</gene>
<dbReference type="AlphaFoldDB" id="A0A2J6PEN4"/>
<feature type="compositionally biased region" description="Basic and acidic residues" evidence="1">
    <location>
        <begin position="129"/>
        <end position="139"/>
    </location>
</feature>
<proteinExistence type="predicted"/>
<dbReference type="PROSITE" id="PS50097">
    <property type="entry name" value="BTB"/>
    <property type="match status" value="1"/>
</dbReference>
<dbReference type="InterPro" id="IPR011333">
    <property type="entry name" value="SKP1/BTB/POZ_sf"/>
</dbReference>
<accession>A0A2J6PEN4</accession>
<sequence>MSSTLELSLIPPEHLISPLAMDNKINHQVTHVLNTDSIMDKRVICGMAGVLASYENQRPIRKTSMGASALVGNLPADLCLESPSSSIERSLSPFSQVANSTTPPTDGDSPNNSITTDHSFSPEASNNMDSRRDSVDHPHVGQGVSLRRASIDHLHLGPLAEEGVNILVESDGIIRSFLVHTELLCHFSPYFRTFLGTREPKVFTTEVKTQTYKNELDFGSPALEKAEVEGSIKLDIKVKFPPTGAQHDLRLDNAFGAFGHSVFATFVDWLYLGPGKFEPDDVMEANKLLIQLWVLAGRLGVPSCQNDCIVALEENRKRSRTVATSMLGWIYNNTRDYGRTQCGLKNLLIDQCALTLDENWFLQGMHQPGFSERFPTESLFDIIARMRFLLRESGLGEGSLVISPTSYRYMIDDGERKAA</sequence>
<name>A0A2J6PEN4_9HELO</name>
<organism evidence="3 4">
    <name type="scientific">Hyaloscypha hepaticicola</name>
    <dbReference type="NCBI Taxonomy" id="2082293"/>
    <lineage>
        <taxon>Eukaryota</taxon>
        <taxon>Fungi</taxon>
        <taxon>Dikarya</taxon>
        <taxon>Ascomycota</taxon>
        <taxon>Pezizomycotina</taxon>
        <taxon>Leotiomycetes</taxon>
        <taxon>Helotiales</taxon>
        <taxon>Hyaloscyphaceae</taxon>
        <taxon>Hyaloscypha</taxon>
    </lineage>
</organism>
<feature type="domain" description="BTB" evidence="2">
    <location>
        <begin position="162"/>
        <end position="218"/>
    </location>
</feature>
<evidence type="ECO:0000313" key="3">
    <source>
        <dbReference type="EMBL" id="PMD12511.1"/>
    </source>
</evidence>
<evidence type="ECO:0000256" key="1">
    <source>
        <dbReference type="SAM" id="MobiDB-lite"/>
    </source>
</evidence>
<dbReference type="SUPFAM" id="SSF54695">
    <property type="entry name" value="POZ domain"/>
    <property type="match status" value="1"/>
</dbReference>
<dbReference type="EMBL" id="KZ613548">
    <property type="protein sequence ID" value="PMD12511.1"/>
    <property type="molecule type" value="Genomic_DNA"/>
</dbReference>
<protein>
    <recommendedName>
        <fullName evidence="2">BTB domain-containing protein</fullName>
    </recommendedName>
</protein>
<dbReference type="InterPro" id="IPR000210">
    <property type="entry name" value="BTB/POZ_dom"/>
</dbReference>
<evidence type="ECO:0000259" key="2">
    <source>
        <dbReference type="PROSITE" id="PS50097"/>
    </source>
</evidence>